<dbReference type="STRING" id="1833.XU06_01865"/>
<dbReference type="SUPFAM" id="SSF53850">
    <property type="entry name" value="Periplasmic binding protein-like II"/>
    <property type="match status" value="1"/>
</dbReference>
<evidence type="ECO:0000256" key="1">
    <source>
        <dbReference type="ARBA" id="ARBA00004418"/>
    </source>
</evidence>
<dbReference type="PROSITE" id="PS51257">
    <property type="entry name" value="PROKAR_LIPOPROTEIN"/>
    <property type="match status" value="1"/>
</dbReference>
<dbReference type="GeneID" id="64138377"/>
<proteinExistence type="inferred from homology"/>
<reference evidence="4 6" key="1">
    <citation type="submission" date="2020-12" db="EMBL/GenBank/DDBJ databases">
        <title>Draft genome sequence of furan degrading bacterial strain FUR100.</title>
        <authorList>
            <person name="Woiski C."/>
        </authorList>
    </citation>
    <scope>NUCLEOTIDE SEQUENCE [LARGE SCALE GENOMIC DNA]</scope>
    <source>
        <strain evidence="4 6">FUR100</strain>
    </source>
</reference>
<dbReference type="GO" id="GO:0042597">
    <property type="term" value="C:periplasmic space"/>
    <property type="evidence" value="ECO:0007669"/>
    <property type="project" value="UniProtKB-SubCell"/>
</dbReference>
<keyword evidence="3" id="KW-0732">Signal</keyword>
<dbReference type="OrthoDB" id="286202at2"/>
<dbReference type="EMBL" id="JAECSB010000064">
    <property type="protein sequence ID" value="MBH5144507.1"/>
    <property type="molecule type" value="Genomic_DNA"/>
</dbReference>
<dbReference type="AlphaFoldDB" id="A0A0E4A322"/>
<sequence length="323" mass="33848">MLNKFQKKWVGAVASLAALTIAVSGCTRPATDNSAESGGLVRIAVGVDPSYAPIFLADHEGMFEAAGLDVQVIQTEGGAAGAQNVVAGTSELSGNADSTALSVMAANPSLRALGVFQESDRYFQVVLRNGVEPKSIKTMGVFPGIGLYFTNQYLASLGIDPTTVTLVSTSPPEQPALLARGDIDGFLSFDPWVTQSVNTGGRVVATTGDFGAKYAQWIIASDNWLSANEETAGKVFKVISEASAIVNSDPDRAATAIAASIQMDPAEAADRVTQIDFGGRGFTEDDVERANELVAFFREQGKISADIDPSAVLLSGWFEQNAA</sequence>
<name>A0A0E4A322_RHOER</name>
<keyword evidence="6" id="KW-1185">Reference proteome</keyword>
<comment type="similarity">
    <text evidence="2">Belongs to the bacterial solute-binding protein SsuA/TauA family.</text>
</comment>
<dbReference type="PANTHER" id="PTHR30024:SF47">
    <property type="entry name" value="TAURINE-BINDING PERIPLASMIC PROTEIN"/>
    <property type="match status" value="1"/>
</dbReference>
<accession>A0A0E4A322</accession>
<reference evidence="5" key="2">
    <citation type="submission" date="2023-08" db="EMBL/GenBank/DDBJ databases">
        <title>Isolation and Characterization of Rhodococcus erythropolis MGMM8.</title>
        <authorList>
            <person name="Diabankana R.G.C."/>
            <person name="Afordoanyi D.M."/>
            <person name="Validov S.Z."/>
        </authorList>
    </citation>
    <scope>NUCLEOTIDE SEQUENCE</scope>
    <source>
        <strain evidence="5">MGMM8</strain>
    </source>
</reference>
<dbReference type="RefSeq" id="WP_007731596.1">
    <property type="nucleotide sequence ID" value="NZ_CP011295.1"/>
</dbReference>
<dbReference type="Proteomes" id="UP000627573">
    <property type="component" value="Unassembled WGS sequence"/>
</dbReference>
<evidence type="ECO:0000313" key="4">
    <source>
        <dbReference type="EMBL" id="MBH5144507.1"/>
    </source>
</evidence>
<evidence type="ECO:0000256" key="2">
    <source>
        <dbReference type="ARBA" id="ARBA00010742"/>
    </source>
</evidence>
<dbReference type="KEGG" id="reb:XU06_01865"/>
<dbReference type="EMBL" id="CP124545">
    <property type="protein sequence ID" value="WMN02031.1"/>
    <property type="molecule type" value="Genomic_DNA"/>
</dbReference>
<protein>
    <submittedName>
        <fullName evidence="4">ABC transporter substrate-binding protein</fullName>
    </submittedName>
</protein>
<dbReference type="PANTHER" id="PTHR30024">
    <property type="entry name" value="ALIPHATIC SULFONATES-BINDING PROTEIN-RELATED"/>
    <property type="match status" value="1"/>
</dbReference>
<evidence type="ECO:0000256" key="3">
    <source>
        <dbReference type="ARBA" id="ARBA00022729"/>
    </source>
</evidence>
<evidence type="ECO:0000313" key="6">
    <source>
        <dbReference type="Proteomes" id="UP000627573"/>
    </source>
</evidence>
<evidence type="ECO:0000313" key="5">
    <source>
        <dbReference type="EMBL" id="WMN02031.1"/>
    </source>
</evidence>
<dbReference type="Proteomes" id="UP001230933">
    <property type="component" value="Chromosome"/>
</dbReference>
<dbReference type="Pfam" id="PF13379">
    <property type="entry name" value="NMT1_2"/>
    <property type="match status" value="1"/>
</dbReference>
<dbReference type="Gene3D" id="3.40.190.10">
    <property type="entry name" value="Periplasmic binding protein-like II"/>
    <property type="match status" value="2"/>
</dbReference>
<organism evidence="4 6">
    <name type="scientific">Rhodococcus erythropolis</name>
    <name type="common">Arthrobacter picolinophilus</name>
    <dbReference type="NCBI Taxonomy" id="1833"/>
    <lineage>
        <taxon>Bacteria</taxon>
        <taxon>Bacillati</taxon>
        <taxon>Actinomycetota</taxon>
        <taxon>Actinomycetes</taxon>
        <taxon>Mycobacteriales</taxon>
        <taxon>Nocardiaceae</taxon>
        <taxon>Rhodococcus</taxon>
        <taxon>Rhodococcus erythropolis group</taxon>
    </lineage>
</organism>
<gene>
    <name evidence="4" type="ORF">I3517_18050</name>
    <name evidence="5" type="ORF">QIE55_30210</name>
</gene>
<comment type="subcellular location">
    <subcellularLocation>
        <location evidence="1">Periplasm</location>
    </subcellularLocation>
</comment>